<comment type="caution">
    <text evidence="3">The sequence shown here is derived from an EMBL/GenBank/DDBJ whole genome shotgun (WGS) entry which is preliminary data.</text>
</comment>
<dbReference type="Proteomes" id="UP001530377">
    <property type="component" value="Unassembled WGS sequence"/>
</dbReference>
<dbReference type="PANTHER" id="PTHR12126">
    <property type="entry name" value="NADH-UBIQUINONE OXIDOREDUCTASE 39 KDA SUBUNIT-RELATED"/>
    <property type="match status" value="1"/>
</dbReference>
<gene>
    <name evidence="3" type="ORF">ACHAXA_003538</name>
</gene>
<dbReference type="Gene3D" id="3.40.50.720">
    <property type="entry name" value="NAD(P)-binding Rossmann-like Domain"/>
    <property type="match status" value="1"/>
</dbReference>
<dbReference type="AlphaFoldDB" id="A0ABD3RG20"/>
<feature type="domain" description="NAD-dependent epimerase/dehydratase" evidence="2">
    <location>
        <begin position="28"/>
        <end position="111"/>
    </location>
</feature>
<evidence type="ECO:0000259" key="2">
    <source>
        <dbReference type="Pfam" id="PF01370"/>
    </source>
</evidence>
<keyword evidence="1" id="KW-0732">Signal</keyword>
<sequence length="320" mass="34094">MPSTSTTILFTLAPLFCGLFSPTSSLSVTVFGGGGFTGSRVCKTLVEGGAKVTSISRRGVPPKWCAGEDWTKSVDWRAADLLSDDASILDLAVGNPDAVVSCVGIIGSDPDLLRAGNGDANVAAFESARRGGRLRRITYVSVGSEVDACRDGWLPEFFGGYFDGKKMAERAAINAMDGDATKVCLIKPTFIYGGSDFGLLPPRVNNEYGSGVEELLSLPPFKFLADLSPGLIKVALRPPVCVDSVASACARSAMDESGKIPHVLDGTIQINEYSEQPKATGLTDALEWGKERAIRFYDWAKVEVPRAIDAVQSKIEESKN</sequence>
<evidence type="ECO:0000313" key="3">
    <source>
        <dbReference type="EMBL" id="KAL3811813.1"/>
    </source>
</evidence>
<organism evidence="3 4">
    <name type="scientific">Cyclostephanos tholiformis</name>
    <dbReference type="NCBI Taxonomy" id="382380"/>
    <lineage>
        <taxon>Eukaryota</taxon>
        <taxon>Sar</taxon>
        <taxon>Stramenopiles</taxon>
        <taxon>Ochrophyta</taxon>
        <taxon>Bacillariophyta</taxon>
        <taxon>Coscinodiscophyceae</taxon>
        <taxon>Thalassiosirophycidae</taxon>
        <taxon>Stephanodiscales</taxon>
        <taxon>Stephanodiscaceae</taxon>
        <taxon>Cyclostephanos</taxon>
    </lineage>
</organism>
<feature type="signal peptide" evidence="1">
    <location>
        <begin position="1"/>
        <end position="25"/>
    </location>
</feature>
<dbReference type="EMBL" id="JALLPB020000232">
    <property type="protein sequence ID" value="KAL3811813.1"/>
    <property type="molecule type" value="Genomic_DNA"/>
</dbReference>
<evidence type="ECO:0000313" key="4">
    <source>
        <dbReference type="Proteomes" id="UP001530377"/>
    </source>
</evidence>
<evidence type="ECO:0000256" key="1">
    <source>
        <dbReference type="SAM" id="SignalP"/>
    </source>
</evidence>
<dbReference type="SUPFAM" id="SSF51735">
    <property type="entry name" value="NAD(P)-binding Rossmann-fold domains"/>
    <property type="match status" value="1"/>
</dbReference>
<dbReference type="InterPro" id="IPR051207">
    <property type="entry name" value="ComplexI_NDUFA9_subunit"/>
</dbReference>
<dbReference type="Pfam" id="PF01370">
    <property type="entry name" value="Epimerase"/>
    <property type="match status" value="1"/>
</dbReference>
<reference evidence="3 4" key="1">
    <citation type="submission" date="2024-10" db="EMBL/GenBank/DDBJ databases">
        <title>Updated reference genomes for cyclostephanoid diatoms.</title>
        <authorList>
            <person name="Roberts W.R."/>
            <person name="Alverson A.J."/>
        </authorList>
    </citation>
    <scope>NUCLEOTIDE SEQUENCE [LARGE SCALE GENOMIC DNA]</scope>
    <source>
        <strain evidence="3 4">AJA228-03</strain>
    </source>
</reference>
<dbReference type="InterPro" id="IPR001509">
    <property type="entry name" value="Epimerase_deHydtase"/>
</dbReference>
<feature type="chain" id="PRO_5044882267" description="NAD-dependent epimerase/dehydratase domain-containing protein" evidence="1">
    <location>
        <begin position="26"/>
        <end position="320"/>
    </location>
</feature>
<name>A0ABD3RG20_9STRA</name>
<protein>
    <recommendedName>
        <fullName evidence="2">NAD-dependent epimerase/dehydratase domain-containing protein</fullName>
    </recommendedName>
</protein>
<keyword evidence="4" id="KW-1185">Reference proteome</keyword>
<proteinExistence type="predicted"/>
<dbReference type="InterPro" id="IPR036291">
    <property type="entry name" value="NAD(P)-bd_dom_sf"/>
</dbReference>
<dbReference type="PANTHER" id="PTHR12126:SF16">
    <property type="entry name" value="MIOREX COMPLEX COMPONENT 2"/>
    <property type="match status" value="1"/>
</dbReference>
<accession>A0ABD3RG20</accession>